<dbReference type="InterPro" id="IPR016181">
    <property type="entry name" value="Acyl_CoA_acyltransferase"/>
</dbReference>
<protein>
    <submittedName>
        <fullName evidence="2">N-acetyltransferase</fullName>
    </submittedName>
</protein>
<sequence length="163" mass="18410">MNYIFQKMTAKDISAVARLLQANSESQQGGLYGEYPLNKVETMYQSSTNAIVALYQKNIVAVVFSFPVTSFSIPPIAQAINQQFPEITQNNWFYGPVCIDKSHRGKSLLKNLYQQICSLHGGNPIAFVNSENIRSLKAHQKLGMKVVKNFEFKSTSWWIIKGQ</sequence>
<keyword evidence="4" id="KW-1185">Reference proteome</keyword>
<proteinExistence type="predicted"/>
<reference evidence="2 4" key="3">
    <citation type="submission" date="2020-12" db="EMBL/GenBank/DDBJ databases">
        <title>Enhanced detection system for hospital associated transmission using whole genome sequencing surveillance.</title>
        <authorList>
            <person name="Harrison L.H."/>
            <person name="Van Tyne D."/>
            <person name="Marsh J.W."/>
            <person name="Griffith M.P."/>
            <person name="Snyder D.J."/>
            <person name="Cooper V.S."/>
            <person name="Mustapha M."/>
        </authorList>
    </citation>
    <scope>NUCLEOTIDE SEQUENCE [LARGE SCALE GENOMIC DNA]</scope>
    <source>
        <strain evidence="2 4">PR00195</strain>
    </source>
</reference>
<dbReference type="EMBL" id="JAEKCB010000002">
    <property type="protein sequence ID" value="MBJ2117250.1"/>
    <property type="molecule type" value="Genomic_DNA"/>
</dbReference>
<dbReference type="Proteomes" id="UP000183920">
    <property type="component" value="Unassembled WGS sequence"/>
</dbReference>
<evidence type="ECO:0000313" key="1">
    <source>
        <dbReference type="EMBL" id="CRL61122.1"/>
    </source>
</evidence>
<reference evidence="3" key="2">
    <citation type="submission" date="2015-06" db="EMBL/GenBank/DDBJ databases">
        <authorList>
            <person name="Urmite Genomes"/>
        </authorList>
    </citation>
    <scope>NUCLEOTIDE SEQUENCE [LARGE SCALE GENOMIC DNA]</scope>
    <source>
        <strain evidence="3">CSUR P1867</strain>
    </source>
</reference>
<name>A0A0G4Q5E0_9GAMM</name>
<dbReference type="EMBL" id="CVRY01000002">
    <property type="protein sequence ID" value="CRL61122.1"/>
    <property type="molecule type" value="Genomic_DNA"/>
</dbReference>
<dbReference type="AlphaFoldDB" id="A0A0G4Q5E0"/>
<dbReference type="RefSeq" id="WP_072063413.1">
    <property type="nucleotide sequence ID" value="NZ_CAXOKJ010000003.1"/>
</dbReference>
<evidence type="ECO:0000313" key="4">
    <source>
        <dbReference type="Proteomes" id="UP000619976"/>
    </source>
</evidence>
<accession>A0A0G4Q5E0</accession>
<dbReference type="GeneID" id="76523743"/>
<dbReference type="SUPFAM" id="SSF55729">
    <property type="entry name" value="Acyl-CoA N-acyltransferases (Nat)"/>
    <property type="match status" value="1"/>
</dbReference>
<accession>A0A379ENZ1</accession>
<gene>
    <name evidence="1" type="ORF">BN1804_01317</name>
    <name evidence="2" type="ORF">JFQ69_06205</name>
</gene>
<dbReference type="Proteomes" id="UP000619976">
    <property type="component" value="Unassembled WGS sequence"/>
</dbReference>
<reference evidence="1" key="1">
    <citation type="submission" date="2015-06" db="EMBL/GenBank/DDBJ databases">
        <authorList>
            <person name="Urmite Genomes Urmite Genomes"/>
        </authorList>
    </citation>
    <scope>NUCLEOTIDE SEQUENCE [LARGE SCALE GENOMIC DNA]</scope>
    <source>
        <strain evidence="1">CSUR P1867</strain>
    </source>
</reference>
<dbReference type="Gene3D" id="3.40.630.30">
    <property type="match status" value="1"/>
</dbReference>
<evidence type="ECO:0000313" key="3">
    <source>
        <dbReference type="Proteomes" id="UP000183920"/>
    </source>
</evidence>
<evidence type="ECO:0000313" key="2">
    <source>
        <dbReference type="EMBL" id="MBJ2117250.1"/>
    </source>
</evidence>
<organism evidence="1 3">
    <name type="scientific">Proteus penneri</name>
    <dbReference type="NCBI Taxonomy" id="102862"/>
    <lineage>
        <taxon>Bacteria</taxon>
        <taxon>Pseudomonadati</taxon>
        <taxon>Pseudomonadota</taxon>
        <taxon>Gammaproteobacteria</taxon>
        <taxon>Enterobacterales</taxon>
        <taxon>Morganellaceae</taxon>
        <taxon>Proteus</taxon>
    </lineage>
</organism>